<dbReference type="Proteomes" id="UP000192660">
    <property type="component" value="Unassembled WGS sequence"/>
</dbReference>
<dbReference type="SUPFAM" id="SSF53649">
    <property type="entry name" value="Alkaline phosphatase-like"/>
    <property type="match status" value="1"/>
</dbReference>
<protein>
    <submittedName>
        <fullName evidence="1">PglZ domain-containing protein</fullName>
    </submittedName>
</protein>
<keyword evidence="2" id="KW-1185">Reference proteome</keyword>
<dbReference type="InterPro" id="IPR017850">
    <property type="entry name" value="Alkaline_phosphatase_core_sf"/>
</dbReference>
<name>A0A1W1WHS4_SULTA</name>
<evidence type="ECO:0000313" key="2">
    <source>
        <dbReference type="Proteomes" id="UP000192660"/>
    </source>
</evidence>
<reference evidence="2" key="1">
    <citation type="submission" date="2017-04" db="EMBL/GenBank/DDBJ databases">
        <authorList>
            <person name="Varghese N."/>
            <person name="Submissions S."/>
        </authorList>
    </citation>
    <scope>NUCLEOTIDE SEQUENCE [LARGE SCALE GENOMIC DNA]</scope>
    <source>
        <strain evidence="2">DSM 9293</strain>
    </source>
</reference>
<dbReference type="Pfam" id="PF08665">
    <property type="entry name" value="PglZ"/>
    <property type="match status" value="1"/>
</dbReference>
<dbReference type="STRING" id="28034.BFX07_12685"/>
<dbReference type="NCBIfam" id="NF033449">
    <property type="entry name" value="BREX_PglZ_3"/>
    <property type="match status" value="1"/>
</dbReference>
<proteinExistence type="predicted"/>
<evidence type="ECO:0000313" key="1">
    <source>
        <dbReference type="EMBL" id="SMC05864.1"/>
    </source>
</evidence>
<dbReference type="RefSeq" id="WP_020373663.1">
    <property type="nucleotide sequence ID" value="NZ_FWWY01000001.1"/>
</dbReference>
<organism evidence="1 2">
    <name type="scientific">Sulfobacillus thermosulfidooxidans (strain DSM 9293 / VKM B-1269 / AT-1)</name>
    <dbReference type="NCBI Taxonomy" id="929705"/>
    <lineage>
        <taxon>Bacteria</taxon>
        <taxon>Bacillati</taxon>
        <taxon>Bacillota</taxon>
        <taxon>Clostridia</taxon>
        <taxon>Eubacteriales</taxon>
        <taxon>Clostridiales Family XVII. Incertae Sedis</taxon>
        <taxon>Sulfobacillus</taxon>
    </lineage>
</organism>
<gene>
    <name evidence="1" type="ORF">SAMN00768000_2499</name>
</gene>
<dbReference type="OrthoDB" id="9769734at2"/>
<dbReference type="EMBL" id="FWWY01000001">
    <property type="protein sequence ID" value="SMC05864.1"/>
    <property type="molecule type" value="Genomic_DNA"/>
</dbReference>
<sequence>MTWRQRIVDFICESSKRVRVISDPHGLLLDEELLALLQQQEIVVLSYEDPLRFRLVYEEDFRMKWDQHQSTPILVVRTGYFDLHQLPYDVVSRANQLYLSMNQVFPNLDVAVLDALDSRAFDQILESPRYPQKSLTYEDSAVFVMRTLYRVDPDLVGSEEDLLTLIFRVHSTDLGLSPGLISWLSTLLNGYWHSEIPLSEVLLSREKWQQYLAQWSHQNDLLWLQGSYWIKRLGGDDHIGENEVIIGEETHHSIQEFLHREHLVGLDWIDKAYDMARIYLATYLGNDTYSPLTCEIERVFYEWVLHHYALMASLPHLPRPKMVHHIPQWISHEWRIRHDRWALVVLDGLSLPEWIYLRQFLSLKWDQCDQWAVMAWVPSITSVSRQAIFSGRIPRAFAGSIYTTQGEEKAWKTFWKEQGMDLYRVLYQNTVDTMTVKDFMQQIDSRDAIMVGCVANMVDDLAHHAQMGMRQILADLKQWMKDVGWLSQLIKALQERHYHIVITSDHGHTPVRGIGKPPTGSLSATKGERVQIFESETLRRSVNLDNQWGIDWPFAHTLPVGTYPLLARSHEAFNTEAQGVSHGSISWEELMVPVVVIW</sequence>
<dbReference type="AlphaFoldDB" id="A0A1W1WHS4"/>
<accession>A0A1W1WHS4</accession>
<dbReference type="Gene3D" id="3.40.720.10">
    <property type="entry name" value="Alkaline Phosphatase, subunit A"/>
    <property type="match status" value="1"/>
</dbReference>